<dbReference type="InterPro" id="IPR000620">
    <property type="entry name" value="EamA_dom"/>
</dbReference>
<feature type="domain" description="EamA" evidence="7">
    <location>
        <begin position="150"/>
        <end position="289"/>
    </location>
</feature>
<name>B7BFA3_9BACT</name>
<dbReference type="Pfam" id="PF00892">
    <property type="entry name" value="EamA"/>
    <property type="match status" value="2"/>
</dbReference>
<feature type="transmembrane region" description="Helical" evidence="6">
    <location>
        <begin position="272"/>
        <end position="289"/>
    </location>
</feature>
<dbReference type="EMBL" id="ABYH01000381">
    <property type="protein sequence ID" value="EEC94918.1"/>
    <property type="molecule type" value="Genomic_DNA"/>
</dbReference>
<evidence type="ECO:0000256" key="5">
    <source>
        <dbReference type="ARBA" id="ARBA00023136"/>
    </source>
</evidence>
<evidence type="ECO:0000256" key="1">
    <source>
        <dbReference type="ARBA" id="ARBA00004141"/>
    </source>
</evidence>
<accession>B7BFA3</accession>
<dbReference type="InterPro" id="IPR037185">
    <property type="entry name" value="EmrE-like"/>
</dbReference>
<reference evidence="8 9" key="2">
    <citation type="submission" date="2008-10" db="EMBL/GenBank/DDBJ databases">
        <authorList>
            <person name="Fulton L."/>
            <person name="Clifton S."/>
            <person name="Fulton B."/>
            <person name="Xu J."/>
            <person name="Minx P."/>
            <person name="Pepin K.H."/>
            <person name="Johnson M."/>
            <person name="Bhonagiri V."/>
            <person name="Nash W.E."/>
            <person name="Mardis E.R."/>
            <person name="Wilson R.K."/>
        </authorList>
    </citation>
    <scope>NUCLEOTIDE SEQUENCE [LARGE SCALE GENOMIC DNA]</scope>
    <source>
        <strain evidence="8 9">DSM 18315</strain>
    </source>
</reference>
<evidence type="ECO:0000313" key="8">
    <source>
        <dbReference type="EMBL" id="EEC94918.1"/>
    </source>
</evidence>
<organism evidence="8 9">
    <name type="scientific">Parabacteroides johnsonii DSM 18315</name>
    <dbReference type="NCBI Taxonomy" id="537006"/>
    <lineage>
        <taxon>Bacteria</taxon>
        <taxon>Pseudomonadati</taxon>
        <taxon>Bacteroidota</taxon>
        <taxon>Bacteroidia</taxon>
        <taxon>Bacteroidales</taxon>
        <taxon>Tannerellaceae</taxon>
        <taxon>Parabacteroides</taxon>
    </lineage>
</organism>
<dbReference type="GO" id="GO:0016020">
    <property type="term" value="C:membrane"/>
    <property type="evidence" value="ECO:0007669"/>
    <property type="project" value="UniProtKB-SubCell"/>
</dbReference>
<dbReference type="InterPro" id="IPR050638">
    <property type="entry name" value="AA-Vitamin_Transporters"/>
</dbReference>
<dbReference type="Proteomes" id="UP000005510">
    <property type="component" value="Unassembled WGS sequence"/>
</dbReference>
<dbReference type="GeneID" id="93406710"/>
<feature type="domain" description="EamA" evidence="7">
    <location>
        <begin position="1"/>
        <end position="136"/>
    </location>
</feature>
<comment type="caution">
    <text evidence="8">The sequence shown here is derived from an EMBL/GenBank/DDBJ whole genome shotgun (WGS) entry which is preliminary data.</text>
</comment>
<evidence type="ECO:0000259" key="7">
    <source>
        <dbReference type="Pfam" id="PF00892"/>
    </source>
</evidence>
<feature type="transmembrane region" description="Helical" evidence="6">
    <location>
        <begin position="221"/>
        <end position="242"/>
    </location>
</feature>
<feature type="transmembrane region" description="Helical" evidence="6">
    <location>
        <begin position="36"/>
        <end position="54"/>
    </location>
</feature>
<evidence type="ECO:0000256" key="2">
    <source>
        <dbReference type="ARBA" id="ARBA00007362"/>
    </source>
</evidence>
<dbReference type="PANTHER" id="PTHR32322:SF2">
    <property type="entry name" value="EAMA DOMAIN-CONTAINING PROTEIN"/>
    <property type="match status" value="1"/>
</dbReference>
<dbReference type="HOGENOM" id="CLU_033863_4_5_10"/>
<dbReference type="STRING" id="537006.PRABACTJOHN_03732"/>
<evidence type="ECO:0000256" key="6">
    <source>
        <dbReference type="SAM" id="Phobius"/>
    </source>
</evidence>
<evidence type="ECO:0000313" key="9">
    <source>
        <dbReference type="Proteomes" id="UP000005510"/>
    </source>
</evidence>
<keyword evidence="3 6" id="KW-0812">Transmembrane</keyword>
<evidence type="ECO:0000256" key="3">
    <source>
        <dbReference type="ARBA" id="ARBA00022692"/>
    </source>
</evidence>
<evidence type="ECO:0000256" key="4">
    <source>
        <dbReference type="ARBA" id="ARBA00022989"/>
    </source>
</evidence>
<gene>
    <name evidence="8" type="ORF">PRABACTJOHN_03732</name>
</gene>
<feature type="transmembrane region" description="Helical" evidence="6">
    <location>
        <begin position="94"/>
        <end position="113"/>
    </location>
</feature>
<proteinExistence type="inferred from homology"/>
<feature type="transmembrane region" description="Helical" evidence="6">
    <location>
        <begin position="125"/>
        <end position="143"/>
    </location>
</feature>
<keyword evidence="5 6" id="KW-0472">Membrane</keyword>
<dbReference type="SUPFAM" id="SSF103481">
    <property type="entry name" value="Multidrug resistance efflux transporter EmrE"/>
    <property type="match status" value="2"/>
</dbReference>
<protein>
    <submittedName>
        <fullName evidence="8">Putative membrane protein</fullName>
    </submittedName>
</protein>
<dbReference type="AlphaFoldDB" id="B7BFA3"/>
<comment type="similarity">
    <text evidence="2">Belongs to the EamA transporter family.</text>
</comment>
<keyword evidence="4 6" id="KW-1133">Transmembrane helix</keyword>
<dbReference type="PANTHER" id="PTHR32322">
    <property type="entry name" value="INNER MEMBRANE TRANSPORTER"/>
    <property type="match status" value="1"/>
</dbReference>
<dbReference type="RefSeq" id="WP_008152154.1">
    <property type="nucleotide sequence ID" value="NZ_CP102285.1"/>
</dbReference>
<sequence length="298" mass="32515">MKGHVLILTANILFGVSMPVFKYLLTSDFPPEAITYMRAAFACAMFWIVSFFVVPGERVPPKDLGLLAVCGLCGVGFNQWLFVTGLRSSSPVDASIIATAVPIFVLLLAAVVLKEPITAKKSAGVLLGVGGGLLLVYSSVHAMDGESSLKGDMLMLLNQMLYSVYLVLSKPLSLHYSPVTVMKWMFLFSALALTPFCLRHLQEVPVFHRETFDGMELCALLYLLTGATFLSFLLIPMALKYIRPTTVSMYNYVQPIVASGIAVSIGQDTFSLQKLTAAALVFAGVWLVTKSKKREIIN</sequence>
<comment type="subcellular location">
    <subcellularLocation>
        <location evidence="1">Membrane</location>
        <topology evidence="1">Multi-pass membrane protein</topology>
    </subcellularLocation>
</comment>
<reference evidence="8 9" key="1">
    <citation type="submission" date="2008-10" db="EMBL/GenBank/DDBJ databases">
        <title>Draft genome sequence of Parabacteroides johnsonii (DSM 18315).</title>
        <authorList>
            <person name="Sudarsanam P."/>
            <person name="Ley R."/>
            <person name="Guruge J."/>
            <person name="Turnbaugh P.J."/>
            <person name="Mahowald M."/>
            <person name="Liep D."/>
            <person name="Gordon J."/>
        </authorList>
    </citation>
    <scope>NUCLEOTIDE SEQUENCE [LARGE SCALE GENOMIC DNA]</scope>
    <source>
        <strain evidence="8 9">DSM 18315</strain>
    </source>
</reference>
<feature type="transmembrane region" description="Helical" evidence="6">
    <location>
        <begin position="5"/>
        <end position="24"/>
    </location>
</feature>
<feature type="transmembrane region" description="Helical" evidence="6">
    <location>
        <begin position="184"/>
        <end position="201"/>
    </location>
</feature>
<feature type="transmembrane region" description="Helical" evidence="6">
    <location>
        <begin position="66"/>
        <end position="82"/>
    </location>
</feature>